<dbReference type="SUPFAM" id="SSF54495">
    <property type="entry name" value="UBC-like"/>
    <property type="match status" value="1"/>
</dbReference>
<feature type="domain" description="Protein kinase" evidence="16">
    <location>
        <begin position="623"/>
        <end position="1011"/>
    </location>
</feature>
<dbReference type="PROSITE" id="PS00108">
    <property type="entry name" value="PROTEIN_KINASE_ST"/>
    <property type="match status" value="1"/>
</dbReference>
<evidence type="ECO:0000256" key="7">
    <source>
        <dbReference type="ARBA" id="ARBA00023193"/>
    </source>
</evidence>
<dbReference type="GO" id="GO:0022626">
    <property type="term" value="C:cytosolic ribosome"/>
    <property type="evidence" value="ECO:0007669"/>
    <property type="project" value="EnsemblFungi"/>
</dbReference>
<name>A0A1A0HB71_9ASCO</name>
<dbReference type="InterPro" id="IPR017441">
    <property type="entry name" value="Protein_kinase_ATP_BS"/>
</dbReference>
<feature type="region of interest" description="Disordered" evidence="15">
    <location>
        <begin position="1534"/>
        <end position="1557"/>
    </location>
</feature>
<dbReference type="Gene3D" id="3.10.110.10">
    <property type="entry name" value="Ubiquitin Conjugating Enzyme"/>
    <property type="match status" value="1"/>
</dbReference>
<comment type="caution">
    <text evidence="18">The sequence shown here is derived from an EMBL/GenBank/DDBJ whole genome shotgun (WGS) entry which is preliminary data.</text>
</comment>
<feature type="binding site" evidence="13">
    <location>
        <position position="653"/>
    </location>
    <ligand>
        <name>ATP</name>
        <dbReference type="ChEBI" id="CHEBI:30616"/>
    </ligand>
</feature>
<dbReference type="InterPro" id="IPR006575">
    <property type="entry name" value="RWD_dom"/>
</dbReference>
<evidence type="ECO:0000256" key="2">
    <source>
        <dbReference type="ARBA" id="ARBA00022527"/>
    </source>
</evidence>
<evidence type="ECO:0000256" key="4">
    <source>
        <dbReference type="ARBA" id="ARBA00022741"/>
    </source>
</evidence>
<feature type="binding site" evidence="12">
    <location>
        <begin position="629"/>
        <end position="637"/>
    </location>
    <ligand>
        <name>ATP</name>
        <dbReference type="ChEBI" id="CHEBI:30616"/>
    </ligand>
</feature>
<dbReference type="InterPro" id="IPR036621">
    <property type="entry name" value="Anticodon-bd_dom_sf"/>
</dbReference>
<dbReference type="Pfam" id="PF05773">
    <property type="entry name" value="RWD"/>
    <property type="match status" value="1"/>
</dbReference>
<dbReference type="GO" id="GO:0015934">
    <property type="term" value="C:large ribosomal subunit"/>
    <property type="evidence" value="ECO:0007669"/>
    <property type="project" value="EnsemblFungi"/>
</dbReference>
<dbReference type="Pfam" id="PF00069">
    <property type="entry name" value="Pkinase"/>
    <property type="match status" value="2"/>
</dbReference>
<dbReference type="InterPro" id="IPR000719">
    <property type="entry name" value="Prot_kinase_dom"/>
</dbReference>
<evidence type="ECO:0000313" key="18">
    <source>
        <dbReference type="EMBL" id="OBA21235.1"/>
    </source>
</evidence>
<evidence type="ECO:0000256" key="5">
    <source>
        <dbReference type="ARBA" id="ARBA00022777"/>
    </source>
</evidence>
<dbReference type="GO" id="GO:0140469">
    <property type="term" value="P:GCN2-mediated signaling"/>
    <property type="evidence" value="ECO:0007669"/>
    <property type="project" value="EnsemblFungi"/>
</dbReference>
<dbReference type="GO" id="GO:0034198">
    <property type="term" value="P:cellular response to amino acid starvation"/>
    <property type="evidence" value="ECO:0007669"/>
    <property type="project" value="EnsemblFungi"/>
</dbReference>
<dbReference type="InterPro" id="IPR041715">
    <property type="entry name" value="HisRS-like_core"/>
</dbReference>
<dbReference type="GO" id="GO:0000049">
    <property type="term" value="F:tRNA binding"/>
    <property type="evidence" value="ECO:0007669"/>
    <property type="project" value="EnsemblFungi"/>
</dbReference>
<dbReference type="Proteomes" id="UP000092555">
    <property type="component" value="Unassembled WGS sequence"/>
</dbReference>
<dbReference type="PANTHER" id="PTHR11042:SF160">
    <property type="entry name" value="EUKARYOTIC TRANSLATION INITIATION FACTOR 2-ALPHA KINASE 1"/>
    <property type="match status" value="1"/>
</dbReference>
<sequence>MAQPLERQHDEIASLKSIYADILTDVTPASKVWSRDASPHFQIALQSHENALRPVVSLVLDIAFTPTYPLLPPIVKIVRPQNLVRARVALIERKIDAVLKEYLGEEICFTLVMDVKEMLDDFQQTTEQVLSLEEERAKRIERERLVLELREKEALRQEHLAKAKQTREANEQILQMNSDDTDDSRSSGPGRAAALVPPPSSASQVFVFDNVLCGDVPHSNLRYQFQAVQGFIRYEGRDLLLGVGKQYIVKPYLPPAEQARLDLRNVTVLYLLTEVALVDRHWLTMAGKADIRSLELQLEAVMGLSSDAVLNVVGFQLDQDPRSTDSWTIRILTDFEPNQQSVLDILMAAGSVNWSLARTWLIQLLPALEHLHNVGLAHGLICPQSVVLCDSRLGVDGADLRLIKLCHPTYALTLLRIAHMRGGRQRLPNFTDDFIPRHWTEPDSSATMARSDIWQLGVLFMRIMLDCNFLEPEFITPDAFLNDFDVRKYSGIEEYAERVYDLLRKMVQPKASKRSTLLELNALKFFRAGFDTDNETIVDKSKALAAALSELGSKGPIGSSRYQKATLDAARRNSNPSVTRRYSNQTGAYNTFNASGFFSKGSDNYPHSQSDPNTPESRYARDFEEVGKLGKGGFGEVVKARNRMEGTFYAIKKIKHKQNKLENLLNEVFSLARLNHQYIVRYYGCWVEEAPRFSYGNDSAIASEEDDESDSNSSGSDLDDFESPLNVRSPSFIMSHDSSYQVDYFTNSVALLDYDDDFDDRIVFAHSDNSNSSSEDEEETQLDESDCESDMYASSESESKDAISKKDFRDGKHQAKSILYIQMEFCENNTLLDLIERGLPANPSEYWRLFRQVLEAVSYIHSSGFIHRDLKPTNIFIDKSNNVKVGDFGLAKNSQFSSALLKNNQVSAGNQDLSTVVGTFFYTAKEVASGQYDEKVDMYSLGIIFFEMCYMLGTGMERAMILNNMRLEEVKFPSDFSEKKKSTEKKLIRELLNHDPFKRPGASELLQSGLLPVEHQDVVIREALKSLADPASPWQQQVRETLFNQPYLLARDIMFDRVSKNSHGGVMEPQTGDYLIFNQTLTEVLRIFRNHGALQEFSGSFLLPKSLIQTKEHVYELLDRSGSVLTLTYDLVLPIARFLSREDTRVKKCFTHEFVYRPNLRGTGKPDKYSAVAFDVFSHTPNSLISDSAECLKAADEILGSLPCFKMKNSQSHIVINHLNILNSVIDFAFGTSHSLSQNRRYELMGVLSQLGVERGAEEIKAYLRNDFKIQHTVVKDLIDLFNFTVEPEKAKHKLRKIMVDSPLLQKVEKALNDLTDILEFARKLGISSNIFFCPLSNYNAKYYDGAFMFQVIYRVEKNKKFSRIATGGRYDSLIEHLSNEGPTKLKTPHAVGFQLAMTLLFLIMKNSRWRSFLTTGTSKATSKWKPVRCDVLVVSMQESIIKDGGYELLGDIWAHNISCDWYIASSQEDMMNKADADGCNWIVHLKQTINHGRKSKKGQYKPVRVKNVQLNKDTDLDYDEVLNFLESEVSDRDTDLTSSIQQVSGSSGPDNSKDVSQVSHRIGEPIFNFDIDQRVVVVPNLAKGKKSYKRDKWELENDSKLASANMLKELARAPILTVDLSDAVLDMILSTSLLVQQEEWLKRAFASNKQLPRSFGVNIYETLKKEAEKGTRWVVLHAPKSDKTTIVDLHK</sequence>
<evidence type="ECO:0000256" key="13">
    <source>
        <dbReference type="PROSITE-ProRule" id="PRU10141"/>
    </source>
</evidence>
<evidence type="ECO:0000256" key="10">
    <source>
        <dbReference type="ARBA" id="ARBA00048977"/>
    </source>
</evidence>
<feature type="coiled-coil region" evidence="14">
    <location>
        <begin position="115"/>
        <end position="169"/>
    </location>
</feature>
<dbReference type="EC" id="2.7.11.1" evidence="1"/>
<evidence type="ECO:0000313" key="19">
    <source>
        <dbReference type="Proteomes" id="UP000092555"/>
    </source>
</evidence>
<evidence type="ECO:0000256" key="1">
    <source>
        <dbReference type="ARBA" id="ARBA00012513"/>
    </source>
</evidence>
<dbReference type="CDD" id="cd14046">
    <property type="entry name" value="STKc_EIF2AK4_GCN2_rpt2"/>
    <property type="match status" value="1"/>
</dbReference>
<dbReference type="PROSITE" id="PS00107">
    <property type="entry name" value="PROTEIN_KINASE_ATP"/>
    <property type="match status" value="1"/>
</dbReference>
<evidence type="ECO:0000256" key="11">
    <source>
        <dbReference type="PIRSR" id="PIRSR000660-1"/>
    </source>
</evidence>
<dbReference type="InterPro" id="IPR016135">
    <property type="entry name" value="UBQ-conjugating_enzyme/RWD"/>
</dbReference>
<dbReference type="InterPro" id="IPR045864">
    <property type="entry name" value="aa-tRNA-synth_II/BPL/LPL"/>
</dbReference>
<dbReference type="GO" id="GO:0004694">
    <property type="term" value="F:eukaryotic translation initiation factor 2alpha kinase activity"/>
    <property type="evidence" value="ECO:0007669"/>
    <property type="project" value="EnsemblFungi"/>
</dbReference>
<dbReference type="GO" id="GO:0071264">
    <property type="term" value="P:positive regulation of translational initiation in response to starvation"/>
    <property type="evidence" value="ECO:0007669"/>
    <property type="project" value="EnsemblFungi"/>
</dbReference>
<dbReference type="GO" id="GO:0003725">
    <property type="term" value="F:double-stranded RNA binding"/>
    <property type="evidence" value="ECO:0007669"/>
    <property type="project" value="EnsemblFungi"/>
</dbReference>
<feature type="region of interest" description="Disordered" evidence="15">
    <location>
        <begin position="766"/>
        <end position="806"/>
    </location>
</feature>
<dbReference type="STRING" id="869754.A0A1A0HB71"/>
<gene>
    <name evidence="18" type="ORF">METBIDRAFT_31806</name>
</gene>
<feature type="active site" description="Proton acceptor" evidence="11">
    <location>
        <position position="869"/>
    </location>
</feature>
<reference evidence="18 19" key="1">
    <citation type="submission" date="2016-05" db="EMBL/GenBank/DDBJ databases">
        <title>Comparative genomics of biotechnologically important yeasts.</title>
        <authorList>
            <consortium name="DOE Joint Genome Institute"/>
            <person name="Riley R."/>
            <person name="Haridas S."/>
            <person name="Wolfe K.H."/>
            <person name="Lopes M.R."/>
            <person name="Hittinger C.T."/>
            <person name="Goker M."/>
            <person name="Salamov A."/>
            <person name="Wisecaver J."/>
            <person name="Long T.M."/>
            <person name="Aerts A.L."/>
            <person name="Barry K."/>
            <person name="Choi C."/>
            <person name="Clum A."/>
            <person name="Coughlan A.Y."/>
            <person name="Deshpande S."/>
            <person name="Douglass A.P."/>
            <person name="Hanson S.J."/>
            <person name="Klenk H.-P."/>
            <person name="LaButti K."/>
            <person name="Lapidus A."/>
            <person name="Lindquist E."/>
            <person name="Lipzen A."/>
            <person name="Meier-kolthoff J.P."/>
            <person name="Ohm R.A."/>
            <person name="Otillar R.P."/>
            <person name="Pangilinan J."/>
            <person name="Peng Y."/>
            <person name="Rokas A."/>
            <person name="Rosa C.A."/>
            <person name="Scheuner C."/>
            <person name="Sibirny A.A."/>
            <person name="Slot J.C."/>
            <person name="Stielow J.B."/>
            <person name="Sun H."/>
            <person name="Kurtzman C.P."/>
            <person name="Blackwell M."/>
            <person name="Grigoriev I.V."/>
            <person name="Jeffries T.W."/>
        </authorList>
    </citation>
    <scope>NUCLEOTIDE SEQUENCE [LARGE SCALE GENOMIC DNA]</scope>
    <source>
        <strain evidence="18 19">NRRL YB-4993</strain>
    </source>
</reference>
<feature type="domain" description="RWD" evidence="17">
    <location>
        <begin position="10"/>
        <end position="122"/>
    </location>
</feature>
<dbReference type="GO" id="GO:1903833">
    <property type="term" value="P:positive regulation of cellular response to amino acid starvation"/>
    <property type="evidence" value="ECO:0007669"/>
    <property type="project" value="EnsemblFungi"/>
</dbReference>
<dbReference type="InterPro" id="IPR016255">
    <property type="entry name" value="Gcn2"/>
</dbReference>
<keyword evidence="2" id="KW-0723">Serine/threonine-protein kinase</keyword>
<dbReference type="Gene3D" id="3.30.930.10">
    <property type="entry name" value="Bira Bifunctional Protein, Domain 2"/>
    <property type="match status" value="1"/>
</dbReference>
<feature type="region of interest" description="Disordered" evidence="15">
    <location>
        <begin position="177"/>
        <end position="197"/>
    </location>
</feature>
<feature type="domain" description="Protein kinase" evidence="16">
    <location>
        <begin position="235"/>
        <end position="526"/>
    </location>
</feature>
<dbReference type="RefSeq" id="XP_018711745.1">
    <property type="nucleotide sequence ID" value="XM_018855923.1"/>
</dbReference>
<feature type="compositionally biased region" description="Polar residues" evidence="15">
    <location>
        <begin position="1537"/>
        <end position="1557"/>
    </location>
</feature>
<evidence type="ECO:0000259" key="16">
    <source>
        <dbReference type="PROSITE" id="PS50011"/>
    </source>
</evidence>
<evidence type="ECO:0000256" key="9">
    <source>
        <dbReference type="ARBA" id="ARBA00048659"/>
    </source>
</evidence>
<keyword evidence="14" id="KW-0175">Coiled coil</keyword>
<dbReference type="Gene3D" id="3.40.50.800">
    <property type="entry name" value="Anticodon-binding domain"/>
    <property type="match status" value="1"/>
</dbReference>
<dbReference type="GO" id="GO:1990611">
    <property type="term" value="P:regulation of cytoplasmic translational initiation in response to stress"/>
    <property type="evidence" value="ECO:0007669"/>
    <property type="project" value="EnsemblFungi"/>
</dbReference>
<dbReference type="SUPFAM" id="SSF56112">
    <property type="entry name" value="Protein kinase-like (PK-like)"/>
    <property type="match status" value="2"/>
</dbReference>
<dbReference type="GeneID" id="30028899"/>
<dbReference type="GO" id="GO:0004860">
    <property type="term" value="F:protein kinase inhibitor activity"/>
    <property type="evidence" value="ECO:0007669"/>
    <property type="project" value="EnsemblFungi"/>
</dbReference>
<keyword evidence="6 12" id="KW-0067">ATP-binding</keyword>
<evidence type="ECO:0000259" key="17">
    <source>
        <dbReference type="PROSITE" id="PS50908"/>
    </source>
</evidence>
<dbReference type="InterPro" id="IPR024435">
    <property type="entry name" value="HisRS-related_dom"/>
</dbReference>
<dbReference type="GO" id="GO:0017148">
    <property type="term" value="P:negative regulation of translation"/>
    <property type="evidence" value="ECO:0007669"/>
    <property type="project" value="UniProtKB-KW"/>
</dbReference>
<evidence type="ECO:0000256" key="6">
    <source>
        <dbReference type="ARBA" id="ARBA00022840"/>
    </source>
</evidence>
<dbReference type="GO" id="GO:0000077">
    <property type="term" value="P:DNA damage checkpoint signaling"/>
    <property type="evidence" value="ECO:0007669"/>
    <property type="project" value="EnsemblFungi"/>
</dbReference>
<dbReference type="SUPFAM" id="SSF55681">
    <property type="entry name" value="Class II aaRS and biotin synthetases"/>
    <property type="match status" value="1"/>
</dbReference>
<organism evidence="18 19">
    <name type="scientific">Metschnikowia bicuspidata var. bicuspidata NRRL YB-4993</name>
    <dbReference type="NCBI Taxonomy" id="869754"/>
    <lineage>
        <taxon>Eukaryota</taxon>
        <taxon>Fungi</taxon>
        <taxon>Dikarya</taxon>
        <taxon>Ascomycota</taxon>
        <taxon>Saccharomycotina</taxon>
        <taxon>Pichiomycetes</taxon>
        <taxon>Metschnikowiaceae</taxon>
        <taxon>Metschnikowia</taxon>
    </lineage>
</organism>
<dbReference type="GO" id="GO:0043023">
    <property type="term" value="F:ribosomal large subunit binding"/>
    <property type="evidence" value="ECO:0007669"/>
    <property type="project" value="EnsemblFungi"/>
</dbReference>
<dbReference type="OrthoDB" id="341578at2759"/>
<comment type="catalytic activity">
    <reaction evidence="9">
        <text>L-threonyl-[protein] + ATP = O-phospho-L-threonyl-[protein] + ADP + H(+)</text>
        <dbReference type="Rhea" id="RHEA:46608"/>
        <dbReference type="Rhea" id="RHEA-COMP:11060"/>
        <dbReference type="Rhea" id="RHEA-COMP:11605"/>
        <dbReference type="ChEBI" id="CHEBI:15378"/>
        <dbReference type="ChEBI" id="CHEBI:30013"/>
        <dbReference type="ChEBI" id="CHEBI:30616"/>
        <dbReference type="ChEBI" id="CHEBI:61977"/>
        <dbReference type="ChEBI" id="CHEBI:456216"/>
        <dbReference type="EC" id="2.7.11.1"/>
    </reaction>
    <physiologicalReaction direction="left-to-right" evidence="9">
        <dbReference type="Rhea" id="RHEA:46609"/>
    </physiologicalReaction>
</comment>
<dbReference type="PROSITE" id="PS50908">
    <property type="entry name" value="RWD"/>
    <property type="match status" value="1"/>
</dbReference>
<keyword evidence="3" id="KW-0808">Transferase</keyword>
<dbReference type="GO" id="GO:0005524">
    <property type="term" value="F:ATP binding"/>
    <property type="evidence" value="ECO:0007669"/>
    <property type="project" value="UniProtKB-UniRule"/>
</dbReference>
<dbReference type="CDD" id="cd23823">
    <property type="entry name" value="RWD_GCN2"/>
    <property type="match status" value="1"/>
</dbReference>
<comment type="similarity">
    <text evidence="8">Belongs to the protein kinase superfamily. Ser/Thr protein kinase family. GCN2 subfamily.</text>
</comment>
<dbReference type="SMART" id="SM00591">
    <property type="entry name" value="RWD"/>
    <property type="match status" value="1"/>
</dbReference>
<dbReference type="GO" id="GO:0015935">
    <property type="term" value="C:small ribosomal subunit"/>
    <property type="evidence" value="ECO:0007669"/>
    <property type="project" value="EnsemblFungi"/>
</dbReference>
<dbReference type="PIRSF" id="PIRSF000660">
    <property type="entry name" value="Ser/Thr_PK_GCN2"/>
    <property type="match status" value="1"/>
</dbReference>
<dbReference type="Pfam" id="PF13393">
    <property type="entry name" value="tRNA-synt_His"/>
    <property type="match status" value="1"/>
</dbReference>
<protein>
    <recommendedName>
        <fullName evidence="1">non-specific serine/threonine protein kinase</fullName>
        <ecNumber evidence="1">2.7.11.1</ecNumber>
    </recommendedName>
</protein>
<dbReference type="GO" id="GO:0030447">
    <property type="term" value="P:filamentous growth"/>
    <property type="evidence" value="ECO:0007669"/>
    <property type="project" value="UniProtKB-ARBA"/>
</dbReference>
<dbReference type="Pfam" id="PF12745">
    <property type="entry name" value="HGTP_anticodon2"/>
    <property type="match status" value="1"/>
</dbReference>
<evidence type="ECO:0000256" key="15">
    <source>
        <dbReference type="SAM" id="MobiDB-lite"/>
    </source>
</evidence>
<dbReference type="GO" id="GO:0031369">
    <property type="term" value="F:translation initiation factor binding"/>
    <property type="evidence" value="ECO:0007669"/>
    <property type="project" value="EnsemblFungi"/>
</dbReference>
<evidence type="ECO:0000256" key="12">
    <source>
        <dbReference type="PIRSR" id="PIRSR000660-2"/>
    </source>
</evidence>
<comment type="catalytic activity">
    <reaction evidence="10">
        <text>L-seryl-[protein] + ATP = O-phospho-L-seryl-[protein] + ADP + H(+)</text>
        <dbReference type="Rhea" id="RHEA:17989"/>
        <dbReference type="Rhea" id="RHEA-COMP:9863"/>
        <dbReference type="Rhea" id="RHEA-COMP:11604"/>
        <dbReference type="ChEBI" id="CHEBI:15378"/>
        <dbReference type="ChEBI" id="CHEBI:29999"/>
        <dbReference type="ChEBI" id="CHEBI:30616"/>
        <dbReference type="ChEBI" id="CHEBI:83421"/>
        <dbReference type="ChEBI" id="CHEBI:456216"/>
        <dbReference type="EC" id="2.7.11.1"/>
    </reaction>
    <physiologicalReaction direction="left-to-right" evidence="10">
        <dbReference type="Rhea" id="RHEA:17990"/>
    </physiologicalReaction>
</comment>
<dbReference type="SMART" id="SM00220">
    <property type="entry name" value="S_TKc"/>
    <property type="match status" value="1"/>
</dbReference>
<dbReference type="PANTHER" id="PTHR11042">
    <property type="entry name" value="EUKARYOTIC TRANSLATION INITIATION FACTOR 2-ALPHA KINASE EIF2-ALPHA KINASE -RELATED"/>
    <property type="match status" value="1"/>
</dbReference>
<dbReference type="Gene3D" id="1.10.510.10">
    <property type="entry name" value="Transferase(Phosphotransferase) domain 1"/>
    <property type="match status" value="2"/>
</dbReference>
<dbReference type="GO" id="GO:0071232">
    <property type="term" value="P:cellular response to histidine"/>
    <property type="evidence" value="ECO:0007669"/>
    <property type="project" value="EnsemblFungi"/>
</dbReference>
<dbReference type="PROSITE" id="PS50011">
    <property type="entry name" value="PROTEIN_KINASE_DOM"/>
    <property type="match status" value="2"/>
</dbReference>
<dbReference type="Gene3D" id="3.30.200.20">
    <property type="entry name" value="Phosphorylase Kinase, domain 1"/>
    <property type="match status" value="1"/>
</dbReference>
<feature type="region of interest" description="Disordered" evidence="15">
    <location>
        <begin position="702"/>
        <end position="723"/>
    </location>
</feature>
<accession>A0A1A0HB71</accession>
<keyword evidence="7" id="KW-0652">Protein synthesis inhibitor</keyword>
<proteinExistence type="inferred from homology"/>
<evidence type="ECO:0000256" key="14">
    <source>
        <dbReference type="SAM" id="Coils"/>
    </source>
</evidence>
<keyword evidence="4 12" id="KW-0547">Nucleotide-binding</keyword>
<dbReference type="EMBL" id="LXTC01000003">
    <property type="protein sequence ID" value="OBA21235.1"/>
    <property type="molecule type" value="Genomic_DNA"/>
</dbReference>
<feature type="binding site" evidence="12">
    <location>
        <position position="652"/>
    </location>
    <ligand>
        <name>ATP</name>
        <dbReference type="ChEBI" id="CHEBI:30616"/>
    </ligand>
</feature>
<dbReference type="InterPro" id="IPR050339">
    <property type="entry name" value="CC_SR_Kinase"/>
</dbReference>
<keyword evidence="19" id="KW-1185">Reference proteome</keyword>
<dbReference type="InterPro" id="IPR008271">
    <property type="entry name" value="Ser/Thr_kinase_AS"/>
</dbReference>
<evidence type="ECO:0000256" key="8">
    <source>
        <dbReference type="ARBA" id="ARBA00037982"/>
    </source>
</evidence>
<evidence type="ECO:0000256" key="3">
    <source>
        <dbReference type="ARBA" id="ARBA00022679"/>
    </source>
</evidence>
<dbReference type="GO" id="GO:0005634">
    <property type="term" value="C:nucleus"/>
    <property type="evidence" value="ECO:0007669"/>
    <property type="project" value="TreeGrafter"/>
</dbReference>
<dbReference type="GO" id="GO:0042803">
    <property type="term" value="F:protein homodimerization activity"/>
    <property type="evidence" value="ECO:0007669"/>
    <property type="project" value="EnsemblFungi"/>
</dbReference>
<dbReference type="InterPro" id="IPR011009">
    <property type="entry name" value="Kinase-like_dom_sf"/>
</dbReference>
<feature type="compositionally biased region" description="Acidic residues" evidence="15">
    <location>
        <begin position="774"/>
        <end position="789"/>
    </location>
</feature>
<feature type="compositionally biased region" description="Basic and acidic residues" evidence="15">
    <location>
        <begin position="797"/>
        <end position="806"/>
    </location>
</feature>
<keyword evidence="5 18" id="KW-0418">Kinase</keyword>